<evidence type="ECO:0000313" key="1">
    <source>
        <dbReference type="EMBL" id="MED6178878.1"/>
    </source>
</evidence>
<reference evidence="1 2" key="1">
    <citation type="journal article" date="2023" name="Plants (Basel)">
        <title>Bridging the Gap: Combining Genomics and Transcriptomics Approaches to Understand Stylosanthes scabra, an Orphan Legume from the Brazilian Caatinga.</title>
        <authorList>
            <person name="Ferreira-Neto J.R.C."/>
            <person name="da Silva M.D."/>
            <person name="Binneck E."/>
            <person name="de Melo N.F."/>
            <person name="da Silva R.H."/>
            <person name="de Melo A.L.T.M."/>
            <person name="Pandolfi V."/>
            <person name="Bustamante F.O."/>
            <person name="Brasileiro-Vidal A.C."/>
            <person name="Benko-Iseppon A.M."/>
        </authorList>
    </citation>
    <scope>NUCLEOTIDE SEQUENCE [LARGE SCALE GENOMIC DNA]</scope>
    <source>
        <tissue evidence="1">Leaves</tissue>
    </source>
</reference>
<protein>
    <recommendedName>
        <fullName evidence="3">Terminase</fullName>
    </recommendedName>
</protein>
<keyword evidence="2" id="KW-1185">Reference proteome</keyword>
<name>A0ABU6W4C9_9FABA</name>
<sequence>PNQLLGKPMPRIHTPLNDLPTRGLELIDFANQVFEHGFMEWQKNLAIHSCKVKEDGRWHHPIFNAIVARQNGKSSFMMARILMGLFEWDEPLQILQSHRLQTSLERFREVVGMIEANDSLAKQVKRIRWAHGSEEIESLNGNRFVLKAGGAAARGMARPSTIYLDELREMRDMESFASLRYAQMASLNPQLLTFSNAGDVTSVVLNSFRERALAAAGGAKDDIGYFEWSAPTDEVSLANAAHANPALGITIHPDNLEATFNDPADVVQTEVLCRWVVAINSVVNASEWAKCLDKEADLDTEKLTWLAIDVSPD</sequence>
<evidence type="ECO:0000313" key="2">
    <source>
        <dbReference type="Proteomes" id="UP001341840"/>
    </source>
</evidence>
<gene>
    <name evidence="1" type="ORF">PIB30_111658</name>
</gene>
<feature type="non-terminal residue" evidence="1">
    <location>
        <position position="313"/>
    </location>
</feature>
<dbReference type="InterPro" id="IPR027417">
    <property type="entry name" value="P-loop_NTPase"/>
</dbReference>
<organism evidence="1 2">
    <name type="scientific">Stylosanthes scabra</name>
    <dbReference type="NCBI Taxonomy" id="79078"/>
    <lineage>
        <taxon>Eukaryota</taxon>
        <taxon>Viridiplantae</taxon>
        <taxon>Streptophyta</taxon>
        <taxon>Embryophyta</taxon>
        <taxon>Tracheophyta</taxon>
        <taxon>Spermatophyta</taxon>
        <taxon>Magnoliopsida</taxon>
        <taxon>eudicotyledons</taxon>
        <taxon>Gunneridae</taxon>
        <taxon>Pentapetalae</taxon>
        <taxon>rosids</taxon>
        <taxon>fabids</taxon>
        <taxon>Fabales</taxon>
        <taxon>Fabaceae</taxon>
        <taxon>Papilionoideae</taxon>
        <taxon>50 kb inversion clade</taxon>
        <taxon>dalbergioids sensu lato</taxon>
        <taxon>Dalbergieae</taxon>
        <taxon>Pterocarpus clade</taxon>
        <taxon>Stylosanthes</taxon>
    </lineage>
</organism>
<dbReference type="Gene3D" id="3.40.50.300">
    <property type="entry name" value="P-loop containing nucleotide triphosphate hydrolases"/>
    <property type="match status" value="1"/>
</dbReference>
<feature type="non-terminal residue" evidence="1">
    <location>
        <position position="1"/>
    </location>
</feature>
<comment type="caution">
    <text evidence="1">The sequence shown here is derived from an EMBL/GenBank/DDBJ whole genome shotgun (WGS) entry which is preliminary data.</text>
</comment>
<proteinExistence type="predicted"/>
<accession>A0ABU6W4C9</accession>
<evidence type="ECO:0008006" key="3">
    <source>
        <dbReference type="Google" id="ProtNLM"/>
    </source>
</evidence>
<dbReference type="Proteomes" id="UP001341840">
    <property type="component" value="Unassembled WGS sequence"/>
</dbReference>
<dbReference type="EMBL" id="JASCZI010158311">
    <property type="protein sequence ID" value="MED6178878.1"/>
    <property type="molecule type" value="Genomic_DNA"/>
</dbReference>